<evidence type="ECO:0000256" key="5">
    <source>
        <dbReference type="ARBA" id="ARBA00022679"/>
    </source>
</evidence>
<dbReference type="Proteomes" id="UP000449547">
    <property type="component" value="Unassembled WGS sequence"/>
</dbReference>
<comment type="function">
    <text evidence="6">The purine nucleoside phosphorylases catalyze the phosphorolytic breakdown of the N-glycosidic bond in the beta-(deoxy)ribonucleoside molecules, with the formation of the corresponding free purine bases and pentose-1-phosphate. Cleaves guanosine and inosine.</text>
</comment>
<protein>
    <recommendedName>
        <fullName evidence="7">Purine nucleoside phosphorylase</fullName>
        <ecNumber evidence="7">2.4.2.1</ecNumber>
    </recommendedName>
    <alternativeName>
        <fullName evidence="7">Inosine-guanosine phosphorylase</fullName>
    </alternativeName>
</protein>
<comment type="catalytic activity">
    <reaction evidence="1">
        <text>a purine D-ribonucleoside + phosphate = a purine nucleobase + alpha-D-ribose 1-phosphate</text>
        <dbReference type="Rhea" id="RHEA:19805"/>
        <dbReference type="ChEBI" id="CHEBI:26386"/>
        <dbReference type="ChEBI" id="CHEBI:43474"/>
        <dbReference type="ChEBI" id="CHEBI:57720"/>
        <dbReference type="ChEBI" id="CHEBI:142355"/>
        <dbReference type="EC" id="2.4.2.1"/>
    </reaction>
</comment>
<dbReference type="OMA" id="EGVYAQF"/>
<evidence type="ECO:0000256" key="8">
    <source>
        <dbReference type="PIRSR" id="PIRSR000477-2"/>
    </source>
</evidence>
<dbReference type="GeneID" id="54780820"/>
<comment type="pathway">
    <text evidence="2 7">Purine metabolism; purine nucleoside salvage.</text>
</comment>
<evidence type="ECO:0000313" key="11">
    <source>
        <dbReference type="Proteomes" id="UP000449547"/>
    </source>
</evidence>
<keyword evidence="11" id="KW-1185">Reference proteome</keyword>
<dbReference type="SUPFAM" id="SSF53167">
    <property type="entry name" value="Purine and uridine phosphorylases"/>
    <property type="match status" value="1"/>
</dbReference>
<dbReference type="UniPathway" id="UPA00606"/>
<dbReference type="VEuPathDB" id="FungiDB:DIURU_002169"/>
<dbReference type="InterPro" id="IPR000845">
    <property type="entry name" value="Nucleoside_phosphorylase_d"/>
</dbReference>
<dbReference type="PIRSF" id="PIRSF000477">
    <property type="entry name" value="PurNPase"/>
    <property type="match status" value="1"/>
</dbReference>
<feature type="binding site" evidence="8">
    <location>
        <begin position="88"/>
        <end position="90"/>
    </location>
    <ligand>
        <name>phosphate</name>
        <dbReference type="ChEBI" id="CHEBI:43474"/>
    </ligand>
</feature>
<name>A0A642URJ7_DIURU</name>
<sequence length="297" mass="32264">MSTPQEQMEAFRRAAETLRSKIDVVPRVMIICGSGLGGLANILEGNRVEVPYHDIPGFKTSTVQGHAGKLVFGTIGQNKVPVMCMLGRLHYYEGYSLQDTVFPVRVAAVLGIKTIIVTNAAGGVRPGFKPGELMVIDDHINFPGFAGTHPLRGPNLAEFGPRFQPLSDAYDFELRKLFMDKAKELKVTRNIYEGTYFYATGPTFETRAEVRMVRTLGGDAVGMSTVPEVIVARHSGLRVLALSLITNEAVGDKPPSAFEENPKDLSEGMASHDEVLETADEASKDVEAIVAAVVNEL</sequence>
<evidence type="ECO:0000256" key="3">
    <source>
        <dbReference type="ARBA" id="ARBA00006751"/>
    </source>
</evidence>
<dbReference type="Pfam" id="PF01048">
    <property type="entry name" value="PNP_UDP_1"/>
    <property type="match status" value="1"/>
</dbReference>
<dbReference type="Gene3D" id="3.40.50.1580">
    <property type="entry name" value="Nucleoside phosphorylase domain"/>
    <property type="match status" value="1"/>
</dbReference>
<dbReference type="OrthoDB" id="10261782at2759"/>
<dbReference type="PANTHER" id="PTHR11904:SF9">
    <property type="entry name" value="PURINE NUCLEOSIDE PHOSPHORYLASE-RELATED"/>
    <property type="match status" value="1"/>
</dbReference>
<feature type="binding site" evidence="8">
    <location>
        <position position="66"/>
    </location>
    <ligand>
        <name>phosphate</name>
        <dbReference type="ChEBI" id="CHEBI:43474"/>
    </ligand>
</feature>
<evidence type="ECO:0000256" key="7">
    <source>
        <dbReference type="PIRNR" id="PIRNR000477"/>
    </source>
</evidence>
<dbReference type="EMBL" id="SWFT01000065">
    <property type="protein sequence ID" value="KAA8903947.1"/>
    <property type="molecule type" value="Genomic_DNA"/>
</dbReference>
<dbReference type="PANTHER" id="PTHR11904">
    <property type="entry name" value="METHYLTHIOADENOSINE/PURINE NUCLEOSIDE PHOSPHORYLASE"/>
    <property type="match status" value="1"/>
</dbReference>
<evidence type="ECO:0000256" key="6">
    <source>
        <dbReference type="ARBA" id="ARBA00058131"/>
    </source>
</evidence>
<dbReference type="NCBIfam" id="TIGR01697">
    <property type="entry name" value="PNPH-PUNA-XAPA"/>
    <property type="match status" value="1"/>
</dbReference>
<accession>A0A642URJ7</accession>
<organism evidence="10 11">
    <name type="scientific">Diutina rugosa</name>
    <name type="common">Yeast</name>
    <name type="synonym">Candida rugosa</name>
    <dbReference type="NCBI Taxonomy" id="5481"/>
    <lineage>
        <taxon>Eukaryota</taxon>
        <taxon>Fungi</taxon>
        <taxon>Dikarya</taxon>
        <taxon>Ascomycota</taxon>
        <taxon>Saccharomycotina</taxon>
        <taxon>Pichiomycetes</taxon>
        <taxon>Debaryomycetaceae</taxon>
        <taxon>Diutina</taxon>
    </lineage>
</organism>
<dbReference type="InterPro" id="IPR011270">
    <property type="entry name" value="Pur_Nuc_Pase_Ino/Guo-sp"/>
</dbReference>
<dbReference type="AlphaFoldDB" id="A0A642URJ7"/>
<feature type="binding site" evidence="8">
    <location>
        <position position="34"/>
    </location>
    <ligand>
        <name>phosphate</name>
        <dbReference type="ChEBI" id="CHEBI:43474"/>
    </ligand>
</feature>
<evidence type="ECO:0000256" key="4">
    <source>
        <dbReference type="ARBA" id="ARBA00022676"/>
    </source>
</evidence>
<dbReference type="NCBIfam" id="NF006054">
    <property type="entry name" value="PRK08202.1"/>
    <property type="match status" value="1"/>
</dbReference>
<dbReference type="EC" id="2.4.2.1" evidence="7"/>
<comment type="similarity">
    <text evidence="3 7">Belongs to the PNP/MTAP phosphorylase family.</text>
</comment>
<dbReference type="GO" id="GO:0005737">
    <property type="term" value="C:cytoplasm"/>
    <property type="evidence" value="ECO:0007669"/>
    <property type="project" value="TreeGrafter"/>
</dbReference>
<dbReference type="NCBIfam" id="TIGR01700">
    <property type="entry name" value="PNPH"/>
    <property type="match status" value="1"/>
</dbReference>
<evidence type="ECO:0000256" key="1">
    <source>
        <dbReference type="ARBA" id="ARBA00000755"/>
    </source>
</evidence>
<evidence type="ECO:0000259" key="9">
    <source>
        <dbReference type="Pfam" id="PF01048"/>
    </source>
</evidence>
<evidence type="ECO:0000313" key="10">
    <source>
        <dbReference type="EMBL" id="KAA8903947.1"/>
    </source>
</evidence>
<feature type="binding site" evidence="8">
    <location>
        <position position="224"/>
    </location>
    <ligand>
        <name>phosphate</name>
        <dbReference type="ChEBI" id="CHEBI:43474"/>
    </ligand>
</feature>
<comment type="caution">
    <text evidence="10">The sequence shown here is derived from an EMBL/GenBank/DDBJ whole genome shotgun (WGS) entry which is preliminary data.</text>
</comment>
<feature type="binding site" evidence="8">
    <location>
        <position position="120"/>
    </location>
    <ligand>
        <name>phosphate</name>
        <dbReference type="ChEBI" id="CHEBI:43474"/>
    </ligand>
</feature>
<feature type="binding site" evidence="8">
    <location>
        <position position="205"/>
    </location>
    <ligand>
        <name>a purine D-ribonucleoside</name>
        <dbReference type="ChEBI" id="CHEBI:142355"/>
    </ligand>
</feature>
<evidence type="ECO:0000256" key="2">
    <source>
        <dbReference type="ARBA" id="ARBA00005058"/>
    </source>
</evidence>
<dbReference type="CDD" id="cd09009">
    <property type="entry name" value="PNP-EcPNPII_like"/>
    <property type="match status" value="1"/>
</dbReference>
<keyword evidence="4 7" id="KW-0328">Glycosyltransferase</keyword>
<proteinExistence type="inferred from homology"/>
<dbReference type="FunFam" id="3.40.50.1580:FF:000004">
    <property type="entry name" value="Purine nucleoside phosphorylase"/>
    <property type="match status" value="1"/>
</dbReference>
<keyword evidence="5 7" id="KW-0808">Transferase</keyword>
<gene>
    <name evidence="10" type="ORF">DIURU_002169</name>
</gene>
<dbReference type="InterPro" id="IPR011268">
    <property type="entry name" value="Purine_phosphorylase"/>
</dbReference>
<reference evidence="10 11" key="1">
    <citation type="submission" date="2019-07" db="EMBL/GenBank/DDBJ databases">
        <title>Genome assembly of two rare yeast pathogens: Diutina rugosa and Trichomonascus ciferrii.</title>
        <authorList>
            <person name="Mixao V."/>
            <person name="Saus E."/>
            <person name="Hansen A."/>
            <person name="Lass-Flor C."/>
            <person name="Gabaldon T."/>
        </authorList>
    </citation>
    <scope>NUCLEOTIDE SEQUENCE [LARGE SCALE GENOMIC DNA]</scope>
    <source>
        <strain evidence="10 11">CBS 613</strain>
    </source>
</reference>
<dbReference type="GO" id="GO:0009116">
    <property type="term" value="P:nucleoside metabolic process"/>
    <property type="evidence" value="ECO:0007669"/>
    <property type="project" value="InterPro"/>
</dbReference>
<dbReference type="InterPro" id="IPR035994">
    <property type="entry name" value="Nucleoside_phosphorylase_sf"/>
</dbReference>
<dbReference type="RefSeq" id="XP_034013092.1">
    <property type="nucleotide sequence ID" value="XM_034154791.1"/>
</dbReference>
<feature type="domain" description="Nucleoside phosphorylase" evidence="9">
    <location>
        <begin position="27"/>
        <end position="294"/>
    </location>
</feature>
<dbReference type="GO" id="GO:0004731">
    <property type="term" value="F:purine-nucleoside phosphorylase activity"/>
    <property type="evidence" value="ECO:0007669"/>
    <property type="project" value="UniProtKB-EC"/>
</dbReference>
<feature type="binding site" evidence="8">
    <location>
        <position position="247"/>
    </location>
    <ligand>
        <name>a purine D-ribonucleoside</name>
        <dbReference type="ChEBI" id="CHEBI:142355"/>
    </ligand>
</feature>